<dbReference type="FunFam" id="3.20.20.100:FF:000002">
    <property type="entry name" value="2,5-diketo-D-gluconic acid reductase A"/>
    <property type="match status" value="1"/>
</dbReference>
<dbReference type="CDD" id="cd19140">
    <property type="entry name" value="AKR_AKR3F3"/>
    <property type="match status" value="1"/>
</dbReference>
<dbReference type="Gene3D" id="3.20.20.100">
    <property type="entry name" value="NADP-dependent oxidoreductase domain"/>
    <property type="match status" value="1"/>
</dbReference>
<evidence type="ECO:0000313" key="10">
    <source>
        <dbReference type="Proteomes" id="UP000291469"/>
    </source>
</evidence>
<dbReference type="PANTHER" id="PTHR43827:SF3">
    <property type="entry name" value="NADP-DEPENDENT OXIDOREDUCTASE DOMAIN-CONTAINING PROTEIN"/>
    <property type="match status" value="1"/>
</dbReference>
<name>A0A411YAT8_9ACTN</name>
<dbReference type="InterPro" id="IPR023210">
    <property type="entry name" value="NADP_OxRdtase_dom"/>
</dbReference>
<dbReference type="PIRSF" id="PIRSF000097">
    <property type="entry name" value="AKR"/>
    <property type="match status" value="1"/>
</dbReference>
<evidence type="ECO:0000256" key="1">
    <source>
        <dbReference type="ARBA" id="ARBA00007905"/>
    </source>
</evidence>
<feature type="binding site" evidence="5">
    <location>
        <position position="105"/>
    </location>
    <ligand>
        <name>substrate</name>
    </ligand>
</feature>
<dbReference type="AlphaFoldDB" id="A0A411YAT8"/>
<feature type="active site" description="Proton donor" evidence="4">
    <location>
        <position position="47"/>
    </location>
</feature>
<dbReference type="InterPro" id="IPR018170">
    <property type="entry name" value="Aldo/ket_reductase_CS"/>
</dbReference>
<dbReference type="PRINTS" id="PR00069">
    <property type="entry name" value="ALDKETRDTASE"/>
</dbReference>
<evidence type="ECO:0000256" key="5">
    <source>
        <dbReference type="PIRSR" id="PIRSR000097-2"/>
    </source>
</evidence>
<feature type="domain" description="NADP-dependent oxidoreductase" evidence="8">
    <location>
        <begin position="14"/>
        <end position="255"/>
    </location>
</feature>
<keyword evidence="10" id="KW-1185">Reference proteome</keyword>
<reference evidence="9 10" key="1">
    <citation type="submission" date="2019-01" db="EMBL/GenBank/DDBJ databases">
        <title>Egibacter rhizosphaerae EGI 80759T.</title>
        <authorList>
            <person name="Chen D.-D."/>
            <person name="Tian Y."/>
            <person name="Jiao J.-Y."/>
            <person name="Zhang X.-T."/>
            <person name="Zhang Y.-G."/>
            <person name="Zhang Y."/>
            <person name="Xiao M."/>
            <person name="Shu W.-S."/>
            <person name="Li W.-J."/>
        </authorList>
    </citation>
    <scope>NUCLEOTIDE SEQUENCE [LARGE SCALE GENOMIC DNA]</scope>
    <source>
        <strain evidence="9 10">EGI 80759</strain>
    </source>
</reference>
<keyword evidence="3" id="KW-0560">Oxidoreductase</keyword>
<proteinExistence type="inferred from homology"/>
<sequence>MSHVTVRGEDVPALGLGTFQQSGDECYRAVGHALAVGYRHVDTAQMYRNEAEVGRAMAEASVPRDAVFVTTKLAPRNLTPDAVRSSHEQSLRDLRVDGVDLLLIHWPNPDVPLEDTLEAMETLRAEGKARHLGVSNFPPSWLDRAAKQTELLSNQVEYHPYLNQRDLLERCAQHDLALTAYSPLARGAISRDPEIRAIADAHGRTPAQVVLRWLLQQDRVVVIPKATAPARVEENFDVFDFELAGDEMAAIHALDRGNAGREIDPPSAPDWERTD</sequence>
<feature type="region of interest" description="Disordered" evidence="7">
    <location>
        <begin position="256"/>
        <end position="275"/>
    </location>
</feature>
<dbReference type="Proteomes" id="UP000291469">
    <property type="component" value="Chromosome"/>
</dbReference>
<dbReference type="Pfam" id="PF00248">
    <property type="entry name" value="Aldo_ket_red"/>
    <property type="match status" value="1"/>
</dbReference>
<dbReference type="PROSITE" id="PS00062">
    <property type="entry name" value="ALDOKETO_REDUCTASE_2"/>
    <property type="match status" value="1"/>
</dbReference>
<gene>
    <name evidence="9" type="ORF">ER308_01110</name>
</gene>
<dbReference type="PROSITE" id="PS00798">
    <property type="entry name" value="ALDOKETO_REDUCTASE_1"/>
    <property type="match status" value="1"/>
</dbReference>
<dbReference type="EMBL" id="CP036402">
    <property type="protein sequence ID" value="QBI18306.1"/>
    <property type="molecule type" value="Genomic_DNA"/>
</dbReference>
<dbReference type="SUPFAM" id="SSF51430">
    <property type="entry name" value="NAD(P)-linked oxidoreductase"/>
    <property type="match status" value="1"/>
</dbReference>
<dbReference type="RefSeq" id="WP_131153304.1">
    <property type="nucleotide sequence ID" value="NZ_CP036402.1"/>
</dbReference>
<feature type="site" description="Lowers pKa of active site Tyr" evidence="6">
    <location>
        <position position="72"/>
    </location>
</feature>
<evidence type="ECO:0000259" key="8">
    <source>
        <dbReference type="Pfam" id="PF00248"/>
    </source>
</evidence>
<dbReference type="PANTHER" id="PTHR43827">
    <property type="entry name" value="2,5-DIKETO-D-GLUCONIC ACID REDUCTASE"/>
    <property type="match status" value="1"/>
</dbReference>
<evidence type="ECO:0000256" key="4">
    <source>
        <dbReference type="PIRSR" id="PIRSR000097-1"/>
    </source>
</evidence>
<evidence type="ECO:0000256" key="2">
    <source>
        <dbReference type="ARBA" id="ARBA00022857"/>
    </source>
</evidence>
<evidence type="ECO:0000256" key="3">
    <source>
        <dbReference type="ARBA" id="ARBA00023002"/>
    </source>
</evidence>
<organism evidence="9 10">
    <name type="scientific">Egibacter rhizosphaerae</name>
    <dbReference type="NCBI Taxonomy" id="1670831"/>
    <lineage>
        <taxon>Bacteria</taxon>
        <taxon>Bacillati</taxon>
        <taxon>Actinomycetota</taxon>
        <taxon>Nitriliruptoria</taxon>
        <taxon>Egibacterales</taxon>
        <taxon>Egibacteraceae</taxon>
        <taxon>Egibacter</taxon>
    </lineage>
</organism>
<dbReference type="InterPro" id="IPR036812">
    <property type="entry name" value="NAD(P)_OxRdtase_dom_sf"/>
</dbReference>
<accession>A0A411YAT8</accession>
<dbReference type="OrthoDB" id="9804790at2"/>
<evidence type="ECO:0000313" key="9">
    <source>
        <dbReference type="EMBL" id="QBI18306.1"/>
    </source>
</evidence>
<dbReference type="InterPro" id="IPR020471">
    <property type="entry name" value="AKR"/>
</dbReference>
<comment type="similarity">
    <text evidence="1">Belongs to the aldo/keto reductase family.</text>
</comment>
<evidence type="ECO:0000256" key="6">
    <source>
        <dbReference type="PIRSR" id="PIRSR000097-3"/>
    </source>
</evidence>
<dbReference type="KEGG" id="erz:ER308_01110"/>
<evidence type="ECO:0000256" key="7">
    <source>
        <dbReference type="SAM" id="MobiDB-lite"/>
    </source>
</evidence>
<keyword evidence="2" id="KW-0521">NADP</keyword>
<dbReference type="GO" id="GO:0016616">
    <property type="term" value="F:oxidoreductase activity, acting on the CH-OH group of donors, NAD or NADP as acceptor"/>
    <property type="evidence" value="ECO:0007669"/>
    <property type="project" value="UniProtKB-ARBA"/>
</dbReference>
<protein>
    <submittedName>
        <fullName evidence="9">Aldo/keto reductase</fullName>
    </submittedName>
</protein>